<evidence type="ECO:0000313" key="6">
    <source>
        <dbReference type="Proteomes" id="UP000260640"/>
    </source>
</evidence>
<proteinExistence type="predicted"/>
<evidence type="ECO:0000313" key="4">
    <source>
        <dbReference type="EMBL" id="RHD81212.1"/>
    </source>
</evidence>
<evidence type="ECO:0000313" key="8">
    <source>
        <dbReference type="Proteomes" id="UP000283958"/>
    </source>
</evidence>
<dbReference type="EMBL" id="QSPP01000093">
    <property type="protein sequence ID" value="RGJ78584.1"/>
    <property type="molecule type" value="Genomic_DNA"/>
</dbReference>
<organism evidence="3 6">
    <name type="scientific">Phocaeicola vulgatus</name>
    <name type="common">Bacteroides vulgatus</name>
    <dbReference type="NCBI Taxonomy" id="821"/>
    <lineage>
        <taxon>Bacteria</taxon>
        <taxon>Pseudomonadati</taxon>
        <taxon>Bacteroidota</taxon>
        <taxon>Bacteroidia</taxon>
        <taxon>Bacteroidales</taxon>
        <taxon>Bacteroidaceae</taxon>
        <taxon>Phocaeicola</taxon>
    </lineage>
</organism>
<dbReference type="Proteomes" id="UP000283958">
    <property type="component" value="Unassembled WGS sequence"/>
</dbReference>
<gene>
    <name evidence="5" type="ORF">DW105_11025</name>
    <name evidence="4" type="ORF">DW783_08335</name>
    <name evidence="3" type="ORF">DXD46_19305</name>
    <name evidence="2" type="ORF">HKQ55_09905</name>
</gene>
<feature type="signal peptide" evidence="1">
    <location>
        <begin position="1"/>
        <end position="20"/>
    </location>
</feature>
<reference evidence="2 9" key="2">
    <citation type="submission" date="2020-04" db="EMBL/GenBank/DDBJ databases">
        <title>A novel gut-associated lysogenic phage, Bacteroides phage BV01, alters the host transcriptome and bile acid metabolism in Bacteroides vulgatus.</title>
        <authorList>
            <person name="Campbell D.E."/>
            <person name="Ly L."/>
            <person name="Ridlon J.M."/>
            <person name="Hsiao A."/>
            <person name="Degnan P.H."/>
        </authorList>
    </citation>
    <scope>NUCLEOTIDE SEQUENCE [LARGE SCALE GENOMIC DNA]</scope>
    <source>
        <strain evidence="2 9">VPI-BV8526</strain>
    </source>
</reference>
<sequence>MKKILATVFFLCLAVMSMLAKTNRELIIRSTNKHLMPHSVVEIPKVSQSDSFISITMFEVASNVTVSVINKRTGEQVYTMVYLMSQNLQIDLNGQDDGEYSIIFSVDGVEYTGDFVL</sequence>
<evidence type="ECO:0000313" key="5">
    <source>
        <dbReference type="EMBL" id="RHJ76362.1"/>
    </source>
</evidence>
<protein>
    <submittedName>
        <fullName evidence="3">DUF3244 domain-containing protein</fullName>
    </submittedName>
</protein>
<name>A0A3E4JGE0_PHOVU</name>
<dbReference type="InterPro" id="IPR021638">
    <property type="entry name" value="DUF3244"/>
</dbReference>
<dbReference type="Proteomes" id="UP000283429">
    <property type="component" value="Unassembled WGS sequence"/>
</dbReference>
<comment type="caution">
    <text evidence="3">The sequence shown here is derived from an EMBL/GenBank/DDBJ whole genome shotgun (WGS) entry which is preliminary data.</text>
</comment>
<evidence type="ECO:0000313" key="7">
    <source>
        <dbReference type="Proteomes" id="UP000283429"/>
    </source>
</evidence>
<keyword evidence="1" id="KW-0732">Signal</keyword>
<evidence type="ECO:0000313" key="3">
    <source>
        <dbReference type="EMBL" id="RGJ78584.1"/>
    </source>
</evidence>
<reference evidence="6 7" key="1">
    <citation type="submission" date="2018-08" db="EMBL/GenBank/DDBJ databases">
        <title>A genome reference for cultivated species of the human gut microbiota.</title>
        <authorList>
            <person name="Zou Y."/>
            <person name="Xue W."/>
            <person name="Luo G."/>
        </authorList>
    </citation>
    <scope>NUCLEOTIDE SEQUENCE [LARGE SCALE GENOMIC DNA]</scope>
    <source>
        <strain evidence="5 8">AM09-18</strain>
        <strain evidence="4 7">AM30-40</strain>
        <strain evidence="3 6">TM05-16</strain>
    </source>
</reference>
<evidence type="ECO:0000256" key="1">
    <source>
        <dbReference type="SAM" id="SignalP"/>
    </source>
</evidence>
<dbReference type="Proteomes" id="UP000583639">
    <property type="component" value="Unassembled WGS sequence"/>
</dbReference>
<dbReference type="EMBL" id="QRMN01000023">
    <property type="protein sequence ID" value="RHJ76362.1"/>
    <property type="molecule type" value="Genomic_DNA"/>
</dbReference>
<dbReference type="AlphaFoldDB" id="A0A3E4JGE0"/>
<dbReference type="Gene3D" id="2.60.40.3080">
    <property type="match status" value="1"/>
</dbReference>
<accession>A0A3E4JGE0</accession>
<dbReference type="Proteomes" id="UP000260640">
    <property type="component" value="Unassembled WGS sequence"/>
</dbReference>
<dbReference type="EMBL" id="JABDSI010000112">
    <property type="protein sequence ID" value="NMW40446.1"/>
    <property type="molecule type" value="Genomic_DNA"/>
</dbReference>
<feature type="chain" id="PRO_5036337557" evidence="1">
    <location>
        <begin position="21"/>
        <end position="117"/>
    </location>
</feature>
<dbReference type="RefSeq" id="WP_117700289.1">
    <property type="nucleotide sequence ID" value="NZ_CP181425.1"/>
</dbReference>
<evidence type="ECO:0000313" key="9">
    <source>
        <dbReference type="Proteomes" id="UP000583639"/>
    </source>
</evidence>
<evidence type="ECO:0000313" key="2">
    <source>
        <dbReference type="EMBL" id="NMW40446.1"/>
    </source>
</evidence>
<dbReference type="EMBL" id="QSJM01000020">
    <property type="protein sequence ID" value="RHD81212.1"/>
    <property type="molecule type" value="Genomic_DNA"/>
</dbReference>
<dbReference type="Pfam" id="PF11589">
    <property type="entry name" value="DUF3244"/>
    <property type="match status" value="1"/>
</dbReference>